<proteinExistence type="predicted"/>
<dbReference type="RefSeq" id="WP_089451660.1">
    <property type="nucleotide sequence ID" value="NZ_NKFA01000007.1"/>
</dbReference>
<dbReference type="OrthoDB" id="9096968at2"/>
<evidence type="ECO:0000313" key="2">
    <source>
        <dbReference type="Proteomes" id="UP000214600"/>
    </source>
</evidence>
<reference evidence="1 2" key="2">
    <citation type="submission" date="2017-08" db="EMBL/GenBank/DDBJ databases">
        <title>WGS of novel Burkholderia cepaca complex species.</title>
        <authorList>
            <person name="Lipuma J."/>
            <person name="Spilker T."/>
        </authorList>
    </citation>
    <scope>NUCLEOTIDE SEQUENCE [LARGE SCALE GENOMIC DNA]</scope>
    <source>
        <strain evidence="1 2">AU17325</strain>
    </source>
</reference>
<organism evidence="1 2">
    <name type="scientific">Burkholderia aenigmatica</name>
    <dbReference type="NCBI Taxonomy" id="2015348"/>
    <lineage>
        <taxon>Bacteria</taxon>
        <taxon>Pseudomonadati</taxon>
        <taxon>Pseudomonadota</taxon>
        <taxon>Betaproteobacteria</taxon>
        <taxon>Burkholderiales</taxon>
        <taxon>Burkholderiaceae</taxon>
        <taxon>Burkholderia</taxon>
        <taxon>Burkholderia cepacia complex</taxon>
    </lineage>
</organism>
<evidence type="ECO:0000313" key="1">
    <source>
        <dbReference type="EMBL" id="OXI43736.1"/>
    </source>
</evidence>
<dbReference type="Proteomes" id="UP000214600">
    <property type="component" value="Unassembled WGS sequence"/>
</dbReference>
<reference evidence="2" key="1">
    <citation type="submission" date="2017-06" db="EMBL/GenBank/DDBJ databases">
        <authorList>
            <person name="LiPuma J."/>
            <person name="Spilker T."/>
        </authorList>
    </citation>
    <scope>NUCLEOTIDE SEQUENCE [LARGE SCALE GENOMIC DNA]</scope>
    <source>
        <strain evidence="2">AU17325</strain>
    </source>
</reference>
<gene>
    <name evidence="1" type="ORF">CFB84_19480</name>
</gene>
<sequence length="241" mass="26530">MTIISPPDARATGIRRRLRLRREARRATHRLAAVPPVRSRGALALACAGLFAALTGCATKPENERQIGDGGSLVRYSSSQTEVDLTDTERQTLRMLTDRRYVDATQARALDAVAGVLRAQGYAPVTVDRDSGLVEAGRSETLIPKWRQLLRGALKARIGMLPVKPDHERVAAIVTVRAGRDVHVADAHVANAHVAIVRARFDRTVWDSAGDSRTKTVMEPEYYQAFFTEVDKAMCATKCER</sequence>
<name>A0A228IMZ6_9BURK</name>
<comment type="caution">
    <text evidence="1">The sequence shown here is derived from an EMBL/GenBank/DDBJ whole genome shotgun (WGS) entry which is preliminary data.</text>
</comment>
<dbReference type="EMBL" id="NKFA01000007">
    <property type="protein sequence ID" value="OXI43736.1"/>
    <property type="molecule type" value="Genomic_DNA"/>
</dbReference>
<accession>A0A228IMZ6</accession>
<dbReference type="AlphaFoldDB" id="A0A228IMZ6"/>
<protein>
    <submittedName>
        <fullName evidence="1">Uncharacterized protein</fullName>
    </submittedName>
</protein>